<organism evidence="2 3">
    <name type="scientific">Tuber borchii</name>
    <name type="common">White truffle</name>
    <dbReference type="NCBI Taxonomy" id="42251"/>
    <lineage>
        <taxon>Eukaryota</taxon>
        <taxon>Fungi</taxon>
        <taxon>Dikarya</taxon>
        <taxon>Ascomycota</taxon>
        <taxon>Pezizomycotina</taxon>
        <taxon>Pezizomycetes</taxon>
        <taxon>Pezizales</taxon>
        <taxon>Tuberaceae</taxon>
        <taxon>Tuber</taxon>
    </lineage>
</organism>
<comment type="caution">
    <text evidence="2">The sequence shown here is derived from an EMBL/GenBank/DDBJ whole genome shotgun (WGS) entry which is preliminary data.</text>
</comment>
<dbReference type="AlphaFoldDB" id="A0A2T6ZL07"/>
<dbReference type="EMBL" id="NESQ01000200">
    <property type="protein sequence ID" value="PUU76136.1"/>
    <property type="molecule type" value="Genomic_DNA"/>
</dbReference>
<evidence type="ECO:0000256" key="1">
    <source>
        <dbReference type="SAM" id="MobiDB-lite"/>
    </source>
</evidence>
<feature type="region of interest" description="Disordered" evidence="1">
    <location>
        <begin position="195"/>
        <end position="260"/>
    </location>
</feature>
<dbReference type="Proteomes" id="UP000244722">
    <property type="component" value="Unassembled WGS sequence"/>
</dbReference>
<proteinExistence type="predicted"/>
<feature type="compositionally biased region" description="Acidic residues" evidence="1">
    <location>
        <begin position="215"/>
        <end position="235"/>
    </location>
</feature>
<name>A0A2T6ZL07_TUBBO</name>
<accession>A0A2T6ZL07</accession>
<reference evidence="2 3" key="1">
    <citation type="submission" date="2017-04" db="EMBL/GenBank/DDBJ databases">
        <title>Draft genome sequence of Tuber borchii Vittad., a whitish edible truffle.</title>
        <authorList>
            <consortium name="DOE Joint Genome Institute"/>
            <person name="Murat C."/>
            <person name="Kuo A."/>
            <person name="Barry K.W."/>
            <person name="Clum A."/>
            <person name="Dockter R.B."/>
            <person name="Fauchery L."/>
            <person name="Iotti M."/>
            <person name="Kohler A."/>
            <person name="Labutti K."/>
            <person name="Lindquist E.A."/>
            <person name="Lipzen A."/>
            <person name="Ohm R.A."/>
            <person name="Wang M."/>
            <person name="Grigoriev I.V."/>
            <person name="Zambonelli A."/>
            <person name="Martin F.M."/>
        </authorList>
    </citation>
    <scope>NUCLEOTIDE SEQUENCE [LARGE SCALE GENOMIC DNA]</scope>
    <source>
        <strain evidence="2 3">Tbo3840</strain>
    </source>
</reference>
<keyword evidence="3" id="KW-1185">Reference proteome</keyword>
<feature type="region of interest" description="Disordered" evidence="1">
    <location>
        <begin position="141"/>
        <end position="170"/>
    </location>
</feature>
<evidence type="ECO:0000313" key="2">
    <source>
        <dbReference type="EMBL" id="PUU76136.1"/>
    </source>
</evidence>
<gene>
    <name evidence="2" type="ORF">B9Z19DRAFT_1130178</name>
</gene>
<evidence type="ECO:0000313" key="3">
    <source>
        <dbReference type="Proteomes" id="UP000244722"/>
    </source>
</evidence>
<protein>
    <submittedName>
        <fullName evidence="2">Uncharacterized protein</fullName>
    </submittedName>
</protein>
<sequence length="311" mass="35559">MPSAYKWKPLPAGAHGHFVYPEMICRNRKRANLSRLETGFERYEEYQALDDDTKADMDREMVVEENEILEQESPPSPSSPSTLPLTLQVRGRSFSMHGAVGSPVSASVEPVVGLARAATFGTSRTREPISGRTRFKIRFGRRNPGTNRLEGTHTSLSMPTGGEDLREDELDEEGRPLIDWEDEEDQDVDFIDLYESDEEDGNGSEDSHEIYSEEMIYEEEEDKEDKEDDNSDNDNDNNYYDNGDRELSSHSLSRSENSDVEMIRAAAWEDAEEQRIDLDEIDRIDSEMDRQALLNLAQQQFPHPIKKKSEN</sequence>